<dbReference type="GeneID" id="14908997"/>
<name>G0QPM7_ICHMU</name>
<comment type="similarity">
    <text evidence="2">Belongs to the protein prenyltransferase subunit beta family.</text>
</comment>
<evidence type="ECO:0000256" key="2">
    <source>
        <dbReference type="ARBA" id="ARBA00010497"/>
    </source>
</evidence>
<keyword evidence="7" id="KW-0862">Zinc</keyword>
<dbReference type="OMA" id="HRSAYCA"/>
<dbReference type="OrthoDB" id="10261146at2759"/>
<dbReference type="STRING" id="857967.G0QPM7"/>
<evidence type="ECO:0000256" key="3">
    <source>
        <dbReference type="ARBA" id="ARBA00022602"/>
    </source>
</evidence>
<dbReference type="AlphaFoldDB" id="G0QPM7"/>
<evidence type="ECO:0000313" key="9">
    <source>
        <dbReference type="EMBL" id="EGR32827.1"/>
    </source>
</evidence>
<dbReference type="SUPFAM" id="SSF48239">
    <property type="entry name" value="Terpenoid cyclases/Protein prenyltransferases"/>
    <property type="match status" value="1"/>
</dbReference>
<evidence type="ECO:0000313" key="10">
    <source>
        <dbReference type="Proteomes" id="UP000008983"/>
    </source>
</evidence>
<dbReference type="PANTHER" id="PTHR11774:SF6">
    <property type="entry name" value="PROTEIN FARNESYLTRANSFERASE SUBUNIT BETA"/>
    <property type="match status" value="1"/>
</dbReference>
<protein>
    <recommendedName>
        <fullName evidence="8">Prenyltransferase alpha-alpha toroid domain-containing protein</fullName>
    </recommendedName>
</protein>
<dbReference type="InParanoid" id="G0QPM7"/>
<dbReference type="Gene3D" id="1.50.10.20">
    <property type="match status" value="1"/>
</dbReference>
<dbReference type="InterPro" id="IPR008930">
    <property type="entry name" value="Terpenoid_cyclase/PrenylTrfase"/>
</dbReference>
<evidence type="ECO:0000256" key="4">
    <source>
        <dbReference type="ARBA" id="ARBA00022679"/>
    </source>
</evidence>
<evidence type="ECO:0000256" key="5">
    <source>
        <dbReference type="ARBA" id="ARBA00022723"/>
    </source>
</evidence>
<dbReference type="Pfam" id="PF00432">
    <property type="entry name" value="Prenyltrans"/>
    <property type="match status" value="1"/>
</dbReference>
<dbReference type="EMBL" id="GL983570">
    <property type="protein sequence ID" value="EGR32827.1"/>
    <property type="molecule type" value="Genomic_DNA"/>
</dbReference>
<dbReference type="GO" id="GO:0004660">
    <property type="term" value="F:protein farnesyltransferase activity"/>
    <property type="evidence" value="ECO:0007669"/>
    <property type="project" value="TreeGrafter"/>
</dbReference>
<keyword evidence="6" id="KW-0677">Repeat</keyword>
<evidence type="ECO:0000256" key="6">
    <source>
        <dbReference type="ARBA" id="ARBA00022737"/>
    </source>
</evidence>
<accession>G0QPM7</accession>
<dbReference type="eggNOG" id="KOG0365">
    <property type="taxonomic scope" value="Eukaryota"/>
</dbReference>
<keyword evidence="5" id="KW-0479">Metal-binding</keyword>
<dbReference type="InterPro" id="IPR045089">
    <property type="entry name" value="PGGT1B-like"/>
</dbReference>
<keyword evidence="3" id="KW-0637">Prenyltransferase</keyword>
<dbReference type="PANTHER" id="PTHR11774">
    <property type="entry name" value="GERANYLGERANYL TRANSFERASE TYPE BETA SUBUNIT"/>
    <property type="match status" value="1"/>
</dbReference>
<dbReference type="RefSeq" id="XP_004036813.1">
    <property type="nucleotide sequence ID" value="XM_004036765.1"/>
</dbReference>
<dbReference type="GO" id="GO:0046872">
    <property type="term" value="F:metal ion binding"/>
    <property type="evidence" value="ECO:0007669"/>
    <property type="project" value="UniProtKB-KW"/>
</dbReference>
<dbReference type="Proteomes" id="UP000008983">
    <property type="component" value="Unassembled WGS sequence"/>
</dbReference>
<comment type="cofactor">
    <cofactor evidence="1">
        <name>Zn(2+)</name>
        <dbReference type="ChEBI" id="CHEBI:29105"/>
    </cofactor>
</comment>
<proteinExistence type="inferred from homology"/>
<gene>
    <name evidence="9" type="ORF">IMG5_069690</name>
</gene>
<organism evidence="9 10">
    <name type="scientific">Ichthyophthirius multifiliis</name>
    <name type="common">White spot disease agent</name>
    <name type="synonym">Ich</name>
    <dbReference type="NCBI Taxonomy" id="5932"/>
    <lineage>
        <taxon>Eukaryota</taxon>
        <taxon>Sar</taxon>
        <taxon>Alveolata</taxon>
        <taxon>Ciliophora</taxon>
        <taxon>Intramacronucleata</taxon>
        <taxon>Oligohymenophorea</taxon>
        <taxon>Hymenostomatida</taxon>
        <taxon>Ophryoglenina</taxon>
        <taxon>Ichthyophthirius</taxon>
    </lineage>
</organism>
<evidence type="ECO:0000256" key="1">
    <source>
        <dbReference type="ARBA" id="ARBA00001947"/>
    </source>
</evidence>
<evidence type="ECO:0000256" key="7">
    <source>
        <dbReference type="ARBA" id="ARBA00022833"/>
    </source>
</evidence>
<evidence type="ECO:0000259" key="8">
    <source>
        <dbReference type="Pfam" id="PF00432"/>
    </source>
</evidence>
<dbReference type="InterPro" id="IPR001330">
    <property type="entry name" value="Prenyltrans"/>
</dbReference>
<dbReference type="GO" id="GO:0005965">
    <property type="term" value="C:protein farnesyltransferase complex"/>
    <property type="evidence" value="ECO:0007669"/>
    <property type="project" value="TreeGrafter"/>
</dbReference>
<keyword evidence="10" id="KW-1185">Reference proteome</keyword>
<sequence length="245" mass="27461">MYKFLTLCKNKEIQGSFLVSQGGEADMRGVYIAILIQDILNIKSPSLIDGCADFIASCQTYEGGIAPEPFGEAHSGLTYCGFAALRILGQEHKVNLNRLIYWAGQKQMPFEGGFCGRTNKLVDNCYSFWQGSIFRLISQATNQATSYQNHLLFDHLKLQAYILLCQNEEGGLFDKPGKYPDIYHTAYSLSGLSSAQRTSDENGYILLDGNSDNLVENINIVYNINQVKLNFAKNYFIKKGLLNFK</sequence>
<feature type="domain" description="Prenyltransferase alpha-alpha toroid" evidence="8">
    <location>
        <begin position="1"/>
        <end position="224"/>
    </location>
</feature>
<reference evidence="9 10" key="1">
    <citation type="submission" date="2011-07" db="EMBL/GenBank/DDBJ databases">
        <authorList>
            <person name="Coyne R."/>
            <person name="Brami D."/>
            <person name="Johnson J."/>
            <person name="Hostetler J."/>
            <person name="Hannick L."/>
            <person name="Clark T."/>
            <person name="Cassidy-Hanley D."/>
            <person name="Inman J."/>
        </authorList>
    </citation>
    <scope>NUCLEOTIDE SEQUENCE [LARGE SCALE GENOMIC DNA]</scope>
    <source>
        <strain evidence="9 10">G5</strain>
    </source>
</reference>
<keyword evidence="4" id="KW-0808">Transferase</keyword>